<feature type="non-terminal residue" evidence="2">
    <location>
        <position position="145"/>
    </location>
</feature>
<evidence type="ECO:0000313" key="3">
    <source>
        <dbReference type="Proteomes" id="UP000266841"/>
    </source>
</evidence>
<sequence length="145" mass="15343">MVVVRRCRPRHHGRGRGRRDRRRRGESGHVPVLPPLLYQLLAPEVVLAVDALALVTAEYARAVALAVLLEAEGVLALARAARDGPVERPGLLGDGVRDGLVPYVLEHGGVVTVDALAVRAAHALGLEALAVELEALGLLAGARLE</sequence>
<gene>
    <name evidence="2" type="ORF">THAOC_19196</name>
</gene>
<evidence type="ECO:0000313" key="2">
    <source>
        <dbReference type="EMBL" id="EJK60450.1"/>
    </source>
</evidence>
<reference evidence="2 3" key="1">
    <citation type="journal article" date="2012" name="Genome Biol.">
        <title>Genome and low-iron response of an oceanic diatom adapted to chronic iron limitation.</title>
        <authorList>
            <person name="Lommer M."/>
            <person name="Specht M."/>
            <person name="Roy A.S."/>
            <person name="Kraemer L."/>
            <person name="Andreson R."/>
            <person name="Gutowska M.A."/>
            <person name="Wolf J."/>
            <person name="Bergner S.V."/>
            <person name="Schilhabel M.B."/>
            <person name="Klostermeier U.C."/>
            <person name="Beiko R.G."/>
            <person name="Rosenstiel P."/>
            <person name="Hippler M."/>
            <person name="Laroche J."/>
        </authorList>
    </citation>
    <scope>NUCLEOTIDE SEQUENCE [LARGE SCALE GENOMIC DNA]</scope>
    <source>
        <strain evidence="2 3">CCMP1005</strain>
    </source>
</reference>
<feature type="region of interest" description="Disordered" evidence="1">
    <location>
        <begin position="8"/>
        <end position="27"/>
    </location>
</feature>
<feature type="compositionally biased region" description="Basic residues" evidence="1">
    <location>
        <begin position="8"/>
        <end position="24"/>
    </location>
</feature>
<dbReference type="AlphaFoldDB" id="K0S591"/>
<evidence type="ECO:0000256" key="1">
    <source>
        <dbReference type="SAM" id="MobiDB-lite"/>
    </source>
</evidence>
<proteinExistence type="predicted"/>
<protein>
    <submittedName>
        <fullName evidence="2">Uncharacterized protein</fullName>
    </submittedName>
</protein>
<name>K0S591_THAOC</name>
<dbReference type="EMBL" id="AGNL01021087">
    <property type="protein sequence ID" value="EJK60450.1"/>
    <property type="molecule type" value="Genomic_DNA"/>
</dbReference>
<dbReference type="Proteomes" id="UP000266841">
    <property type="component" value="Unassembled WGS sequence"/>
</dbReference>
<keyword evidence="3" id="KW-1185">Reference proteome</keyword>
<accession>K0S591</accession>
<organism evidence="2 3">
    <name type="scientific">Thalassiosira oceanica</name>
    <name type="common">Marine diatom</name>
    <dbReference type="NCBI Taxonomy" id="159749"/>
    <lineage>
        <taxon>Eukaryota</taxon>
        <taxon>Sar</taxon>
        <taxon>Stramenopiles</taxon>
        <taxon>Ochrophyta</taxon>
        <taxon>Bacillariophyta</taxon>
        <taxon>Coscinodiscophyceae</taxon>
        <taxon>Thalassiosirophycidae</taxon>
        <taxon>Thalassiosirales</taxon>
        <taxon>Thalassiosiraceae</taxon>
        <taxon>Thalassiosira</taxon>
    </lineage>
</organism>
<comment type="caution">
    <text evidence="2">The sequence shown here is derived from an EMBL/GenBank/DDBJ whole genome shotgun (WGS) entry which is preliminary data.</text>
</comment>